<dbReference type="InterPro" id="IPR008928">
    <property type="entry name" value="6-hairpin_glycosidase_sf"/>
</dbReference>
<dbReference type="InterPro" id="IPR045582">
    <property type="entry name" value="Trehalase-like_N"/>
</dbReference>
<accession>A0A498CAR2</accession>
<proteinExistence type="predicted"/>
<dbReference type="Gene3D" id="1.50.10.10">
    <property type="match status" value="1"/>
</dbReference>
<feature type="domain" description="GH15-like" evidence="1">
    <location>
        <begin position="229"/>
        <end position="591"/>
    </location>
</feature>
<dbReference type="GO" id="GO:0004553">
    <property type="term" value="F:hydrolase activity, hydrolyzing O-glycosyl compounds"/>
    <property type="evidence" value="ECO:0007669"/>
    <property type="project" value="UniProtKB-ARBA"/>
</dbReference>
<keyword evidence="4" id="KW-1185">Reference proteome</keyword>
<organism evidence="3 4">
    <name type="scientific">Microbacterium telephonicum</name>
    <dbReference type="NCBI Taxonomy" id="1714841"/>
    <lineage>
        <taxon>Bacteria</taxon>
        <taxon>Bacillati</taxon>
        <taxon>Actinomycetota</taxon>
        <taxon>Actinomycetes</taxon>
        <taxon>Micrococcales</taxon>
        <taxon>Microbacteriaceae</taxon>
        <taxon>Microbacterium</taxon>
    </lineage>
</organism>
<dbReference type="PANTHER" id="PTHR31616:SF0">
    <property type="entry name" value="GLUCAN 1,4-ALPHA-GLUCOSIDASE"/>
    <property type="match status" value="1"/>
</dbReference>
<sequence length="603" mass="66142">MPSGPADIQDYALLSDCRTAALVSRGGDVDWLCLPRFDAPSVFGALLGDDEHGRWRLRPAAPEAVAERRYDGDTFTLVTRWTTDTGIADVYDALPVDPHRQGDAHRIDLVRRVVGVSGTVEFAHELRMRFDYARALPWVRQHRGEAVPALVATAGPDAVIVRGPALEPDDHVHRGSVTVEAGRTHDAVLTWFPSHRHPPAPLDVDAALQTTDAWWQEWADRIRTRDVHCDEVVRSLLVLRALTHRDTGGIVAAVTTSLPEQFGGARNWDYRYVWLRDAALTLGALIDHGFLGVAEHWRDWLLRAIAGDPGQMQIVYGIGGERDLVERELPSLPGYRGAAPVRVGNGAAGQYQADVVGEVLVALHAARDAGLAESEFSWPLERALLAAAQERLDEPDQGIWEIRGEPKRFTHSRVMLWAAFDRGVRAVREYRLTGPVDEWEATRERLRAEIDGQGVAAGGWFTQAYGSAEVDAALLLLPTVGFCAADDPRMRATVAEVERTLIRDGLVHRYRTASGVDGLDGTENPFLACTLWLVAQYAASGRVDDAAELLDRVCALANDVGMLAEEYDPVQRRHAGNTPQALSHLALVRAADAVHAARNAAGR</sequence>
<dbReference type="InterPro" id="IPR011613">
    <property type="entry name" value="GH15-like"/>
</dbReference>
<evidence type="ECO:0000259" key="2">
    <source>
        <dbReference type="Pfam" id="PF19291"/>
    </source>
</evidence>
<dbReference type="GO" id="GO:0005975">
    <property type="term" value="P:carbohydrate metabolic process"/>
    <property type="evidence" value="ECO:0007669"/>
    <property type="project" value="InterPro"/>
</dbReference>
<reference evidence="3 4" key="1">
    <citation type="journal article" date="2015" name="Stand. Genomic Sci.">
        <title>Genomic Encyclopedia of Bacterial and Archaeal Type Strains, Phase III: the genomes of soil and plant-associated and newly described type strains.</title>
        <authorList>
            <person name="Whitman W.B."/>
            <person name="Woyke T."/>
            <person name="Klenk H.P."/>
            <person name="Zhou Y."/>
            <person name="Lilburn T.G."/>
            <person name="Beck B.J."/>
            <person name="De Vos P."/>
            <person name="Vandamme P."/>
            <person name="Eisen J.A."/>
            <person name="Garrity G."/>
            <person name="Hugenholtz P."/>
            <person name="Kyrpides N.C."/>
        </authorList>
    </citation>
    <scope>NUCLEOTIDE SEQUENCE [LARGE SCALE GENOMIC DNA]</scope>
    <source>
        <strain evidence="3 4">S2T63</strain>
    </source>
</reference>
<dbReference type="AlphaFoldDB" id="A0A498CAR2"/>
<dbReference type="PANTHER" id="PTHR31616">
    <property type="entry name" value="TREHALASE"/>
    <property type="match status" value="1"/>
</dbReference>
<gene>
    <name evidence="3" type="ORF">C7474_0936</name>
</gene>
<dbReference type="OrthoDB" id="3902805at2"/>
<evidence type="ECO:0000313" key="4">
    <source>
        <dbReference type="Proteomes" id="UP000273158"/>
    </source>
</evidence>
<feature type="domain" description="Trehalase-like N-terminal" evidence="2">
    <location>
        <begin position="7"/>
        <end position="135"/>
    </location>
</feature>
<dbReference type="SUPFAM" id="SSF48208">
    <property type="entry name" value="Six-hairpin glycosidases"/>
    <property type="match status" value="1"/>
</dbReference>
<dbReference type="RefSeq" id="WP_121057743.1">
    <property type="nucleotide sequence ID" value="NZ_RCDB01000001.1"/>
</dbReference>
<dbReference type="InterPro" id="IPR012341">
    <property type="entry name" value="6hp_glycosidase-like_sf"/>
</dbReference>
<name>A0A498CAR2_9MICO</name>
<dbReference type="Pfam" id="PF19291">
    <property type="entry name" value="TREH_N"/>
    <property type="match status" value="1"/>
</dbReference>
<protein>
    <submittedName>
        <fullName evidence="3">GH15 family glucan-1,4-alpha-glucosidase</fullName>
    </submittedName>
</protein>
<dbReference type="EMBL" id="RCDB01000001">
    <property type="protein sequence ID" value="RLK52974.1"/>
    <property type="molecule type" value="Genomic_DNA"/>
</dbReference>
<evidence type="ECO:0000259" key="1">
    <source>
        <dbReference type="Pfam" id="PF00723"/>
    </source>
</evidence>
<evidence type="ECO:0000313" key="3">
    <source>
        <dbReference type="EMBL" id="RLK52974.1"/>
    </source>
</evidence>
<comment type="caution">
    <text evidence="3">The sequence shown here is derived from an EMBL/GenBank/DDBJ whole genome shotgun (WGS) entry which is preliminary data.</text>
</comment>
<dbReference type="Pfam" id="PF00723">
    <property type="entry name" value="Glyco_hydro_15"/>
    <property type="match status" value="1"/>
</dbReference>
<dbReference type="Proteomes" id="UP000273158">
    <property type="component" value="Unassembled WGS sequence"/>
</dbReference>